<keyword evidence="1" id="KW-0732">Signal</keyword>
<dbReference type="InterPro" id="IPR028994">
    <property type="entry name" value="Integrin_alpha_N"/>
</dbReference>
<gene>
    <name evidence="5" type="ORF">GCM10011609_34720</name>
</gene>
<evidence type="ECO:0000256" key="3">
    <source>
        <dbReference type="SAM" id="Phobius"/>
    </source>
</evidence>
<dbReference type="Proteomes" id="UP000597656">
    <property type="component" value="Unassembled WGS sequence"/>
</dbReference>
<dbReference type="EMBL" id="BMNC01000004">
    <property type="protein sequence ID" value="GGM94295.1"/>
    <property type="molecule type" value="Genomic_DNA"/>
</dbReference>
<dbReference type="InterPro" id="IPR036514">
    <property type="entry name" value="SGNH_hydro_sf"/>
</dbReference>
<evidence type="ECO:0000256" key="2">
    <source>
        <dbReference type="SAM" id="MobiDB-lite"/>
    </source>
</evidence>
<feature type="transmembrane region" description="Helical" evidence="3">
    <location>
        <begin position="99"/>
        <end position="125"/>
    </location>
</feature>
<sequence>MPAAALNGVQVAAAGEDVVVSLDLQSDYDRAELDRIVTEIQQGHAHLSDTILSQLQTYRVDVPGSSTDDWHQFDGTFSTTPTGLQVVIRGGEVWTNASWWATALASVVGVMVGLGIRMLCVGTLVATNPEAGLVIPVACAILGAFIGSMTRSMILMVIDGKAADAEEWAKALWTALIAGFGAALWEAGINVWSKETLPGLLTQFGTWVKDTARKLPGYFSSIRDGFSVVGDKLKEIGSYLPGLIVLPPTGGGGKLTVLPLGDSITAGVGSSNGAAYRGVLYDRLAAKADFVGSQRSGSIPDRDNEGHSGFRIDEIAANATAWASTYRPDVVALHLGTNDMDRNYQTATAPDRLGALIDQILAANSKTTVLVSSLVPSANATTQARVAEFNRRVPDVVAQRANAGKHVLFVDMAAVTTSDLDDLLHPNDRGYAKMGNAFYDGIRKAVDKKWIPDPGPGNPAPADPEPAAKPEPKPNPGDASASSGLTPGVDTQVRFADFDGDDKADYVVVDPDGSVRVWLNKGGDRVVPASELPYEGWAPLGRVAAGVGVGGNRVRMADMTNDGKAEYLAIRPDNSVSEWINKGGDRVVPASELPYEGWAYNGTVAAGVGAQPGHVQFANFDGDGKADYIVVGDDGSLNVWLFDGGGVEGGWRPLGKVAAGVGVPGNRVRLADVNSDGRVDYLAVGDNSSVRCWLNNGGDSPDGAGWVYLPNFAAGVGVSPDQVQFADINGDGKADYLAVGPGGSVKEWERTDDDWAYRGQIAAGVSGVS</sequence>
<dbReference type="Pfam" id="PF13517">
    <property type="entry name" value="FG-GAP_3"/>
    <property type="match status" value="2"/>
</dbReference>
<dbReference type="RefSeq" id="WP_189155761.1">
    <property type="nucleotide sequence ID" value="NZ_BMNC01000004.1"/>
</dbReference>
<dbReference type="Pfam" id="PF13472">
    <property type="entry name" value="Lipase_GDSL_2"/>
    <property type="match status" value="1"/>
</dbReference>
<dbReference type="PANTHER" id="PTHR30383:SF5">
    <property type="entry name" value="SGNH HYDROLASE-TYPE ESTERASE DOMAIN-CONTAINING PROTEIN"/>
    <property type="match status" value="1"/>
</dbReference>
<evidence type="ECO:0000313" key="5">
    <source>
        <dbReference type="EMBL" id="GGM94295.1"/>
    </source>
</evidence>
<protein>
    <recommendedName>
        <fullName evidence="4">SGNH hydrolase-type esterase domain-containing protein</fullName>
    </recommendedName>
</protein>
<keyword evidence="6" id="KW-1185">Reference proteome</keyword>
<evidence type="ECO:0000313" key="6">
    <source>
        <dbReference type="Proteomes" id="UP000597656"/>
    </source>
</evidence>
<dbReference type="SUPFAM" id="SSF69318">
    <property type="entry name" value="Integrin alpha N-terminal domain"/>
    <property type="match status" value="1"/>
</dbReference>
<keyword evidence="3" id="KW-0812">Transmembrane</keyword>
<dbReference type="InterPro" id="IPR013517">
    <property type="entry name" value="FG-GAP"/>
</dbReference>
<dbReference type="Gene3D" id="3.40.50.1110">
    <property type="entry name" value="SGNH hydrolase"/>
    <property type="match status" value="1"/>
</dbReference>
<dbReference type="InterPro" id="IPR051532">
    <property type="entry name" value="Ester_Hydrolysis_Enzymes"/>
</dbReference>
<feature type="transmembrane region" description="Helical" evidence="3">
    <location>
        <begin position="171"/>
        <end position="192"/>
    </location>
</feature>
<accession>A0ABQ2HYA8</accession>
<dbReference type="CDD" id="cd01833">
    <property type="entry name" value="XynB_like"/>
    <property type="match status" value="1"/>
</dbReference>
<keyword evidence="3" id="KW-0472">Membrane</keyword>
<dbReference type="InterPro" id="IPR013830">
    <property type="entry name" value="SGNH_hydro"/>
</dbReference>
<dbReference type="PANTHER" id="PTHR30383">
    <property type="entry name" value="THIOESTERASE 1/PROTEASE 1/LYSOPHOSPHOLIPASE L1"/>
    <property type="match status" value="1"/>
</dbReference>
<proteinExistence type="predicted"/>
<feature type="compositionally biased region" description="Pro residues" evidence="2">
    <location>
        <begin position="453"/>
        <end position="465"/>
    </location>
</feature>
<organism evidence="5 6">
    <name type="scientific">Lentzea pudingi</name>
    <dbReference type="NCBI Taxonomy" id="1789439"/>
    <lineage>
        <taxon>Bacteria</taxon>
        <taxon>Bacillati</taxon>
        <taxon>Actinomycetota</taxon>
        <taxon>Actinomycetes</taxon>
        <taxon>Pseudonocardiales</taxon>
        <taxon>Pseudonocardiaceae</taxon>
        <taxon>Lentzea</taxon>
    </lineage>
</organism>
<feature type="domain" description="SGNH hydrolase-type esterase" evidence="4">
    <location>
        <begin position="260"/>
        <end position="432"/>
    </location>
</feature>
<feature type="region of interest" description="Disordered" evidence="2">
    <location>
        <begin position="449"/>
        <end position="488"/>
    </location>
</feature>
<evidence type="ECO:0000256" key="1">
    <source>
        <dbReference type="ARBA" id="ARBA00022729"/>
    </source>
</evidence>
<comment type="caution">
    <text evidence="5">The sequence shown here is derived from an EMBL/GenBank/DDBJ whole genome shotgun (WGS) entry which is preliminary data.</text>
</comment>
<evidence type="ECO:0000259" key="4">
    <source>
        <dbReference type="Pfam" id="PF13472"/>
    </source>
</evidence>
<feature type="transmembrane region" description="Helical" evidence="3">
    <location>
        <begin position="131"/>
        <end position="150"/>
    </location>
</feature>
<reference evidence="6" key="1">
    <citation type="journal article" date="2019" name="Int. J. Syst. Evol. Microbiol.">
        <title>The Global Catalogue of Microorganisms (GCM) 10K type strain sequencing project: providing services to taxonomists for standard genome sequencing and annotation.</title>
        <authorList>
            <consortium name="The Broad Institute Genomics Platform"/>
            <consortium name="The Broad Institute Genome Sequencing Center for Infectious Disease"/>
            <person name="Wu L."/>
            <person name="Ma J."/>
        </authorList>
    </citation>
    <scope>NUCLEOTIDE SEQUENCE [LARGE SCALE GENOMIC DNA]</scope>
    <source>
        <strain evidence="6">CGMCC 4.7319</strain>
    </source>
</reference>
<keyword evidence="3" id="KW-1133">Transmembrane helix</keyword>
<name>A0ABQ2HYA8_9PSEU</name>
<dbReference type="SUPFAM" id="SSF52266">
    <property type="entry name" value="SGNH hydrolase"/>
    <property type="match status" value="1"/>
</dbReference>